<organism evidence="2 3">
    <name type="scientific">Streptomyces caledonius</name>
    <dbReference type="NCBI Taxonomy" id="3134107"/>
    <lineage>
        <taxon>Bacteria</taxon>
        <taxon>Bacillati</taxon>
        <taxon>Actinomycetota</taxon>
        <taxon>Actinomycetes</taxon>
        <taxon>Kitasatosporales</taxon>
        <taxon>Streptomycetaceae</taxon>
        <taxon>Streptomyces</taxon>
    </lineage>
</organism>
<dbReference type="Gene3D" id="1.50.10.10">
    <property type="match status" value="1"/>
</dbReference>
<accession>A0ABU8U1Y9</accession>
<name>A0ABU8U1Y9_9ACTN</name>
<evidence type="ECO:0000313" key="3">
    <source>
        <dbReference type="Proteomes" id="UP001382904"/>
    </source>
</evidence>
<dbReference type="InterPro" id="IPR012341">
    <property type="entry name" value="6hp_glycosidase-like_sf"/>
</dbReference>
<evidence type="ECO:0000313" key="2">
    <source>
        <dbReference type="EMBL" id="MEJ8641349.1"/>
    </source>
</evidence>
<protein>
    <submittedName>
        <fullName evidence="2">Uncharacterized protein</fullName>
    </submittedName>
</protein>
<reference evidence="2 3" key="1">
    <citation type="submission" date="2024-03" db="EMBL/GenBank/DDBJ databases">
        <title>Novel Streptomyces species of biotechnological and ecological value are a feature of Machair soil.</title>
        <authorList>
            <person name="Prole J.R."/>
            <person name="Goodfellow M."/>
            <person name="Allenby N."/>
            <person name="Ward A.C."/>
        </authorList>
    </citation>
    <scope>NUCLEOTIDE SEQUENCE [LARGE SCALE GENOMIC DNA]</scope>
    <source>
        <strain evidence="2 3">MS1.HAVA.3</strain>
    </source>
</reference>
<keyword evidence="3" id="KW-1185">Reference proteome</keyword>
<dbReference type="EMBL" id="JBBKAM010000002">
    <property type="protein sequence ID" value="MEJ8641349.1"/>
    <property type="molecule type" value="Genomic_DNA"/>
</dbReference>
<dbReference type="SUPFAM" id="SSF48208">
    <property type="entry name" value="Six-hairpin glycosidases"/>
    <property type="match status" value="1"/>
</dbReference>
<dbReference type="Proteomes" id="UP001382904">
    <property type="component" value="Unassembled WGS sequence"/>
</dbReference>
<gene>
    <name evidence="2" type="ORF">WKI68_07435</name>
</gene>
<evidence type="ECO:0000256" key="1">
    <source>
        <dbReference type="SAM" id="MobiDB-lite"/>
    </source>
</evidence>
<feature type="compositionally biased region" description="Pro residues" evidence="1">
    <location>
        <begin position="72"/>
        <end position="83"/>
    </location>
</feature>
<dbReference type="InterPro" id="IPR008928">
    <property type="entry name" value="6-hairpin_glycosidase_sf"/>
</dbReference>
<sequence>MTGTMESGTPGDRLGQALADAIERVAVTGAAVGSRFPLYAEPGDGRWTTTGRGSWTGGFWAGLLWLRRGTPEPRPTGGPPPRARPASNRGWAPTPRPAD</sequence>
<comment type="caution">
    <text evidence="2">The sequence shown here is derived from an EMBL/GenBank/DDBJ whole genome shotgun (WGS) entry which is preliminary data.</text>
</comment>
<proteinExistence type="predicted"/>
<feature type="region of interest" description="Disordered" evidence="1">
    <location>
        <begin position="67"/>
        <end position="99"/>
    </location>
</feature>